<reference evidence="1" key="2">
    <citation type="submission" date="2022-03" db="EMBL/GenBank/DDBJ databases">
        <title>Draft title - Genomic analysis of global carrot germplasm unveils the trajectory of domestication and the origin of high carotenoid orange carrot.</title>
        <authorList>
            <person name="Iorizzo M."/>
            <person name="Ellison S."/>
            <person name="Senalik D."/>
            <person name="Macko-Podgorni A."/>
            <person name="Grzebelus D."/>
            <person name="Bostan H."/>
            <person name="Rolling W."/>
            <person name="Curaba J."/>
            <person name="Simon P."/>
        </authorList>
    </citation>
    <scope>NUCLEOTIDE SEQUENCE</scope>
    <source>
        <tissue evidence="1">Leaf</tissue>
    </source>
</reference>
<dbReference type="OrthoDB" id="1892100at2759"/>
<dbReference type="InterPro" id="IPR053350">
    <property type="entry name" value="CV_Inducer"/>
</dbReference>
<dbReference type="Proteomes" id="UP000077755">
    <property type="component" value="Chromosome 1"/>
</dbReference>
<dbReference type="Gramene" id="KZN08816">
    <property type="protein sequence ID" value="KZN08816"/>
    <property type="gene ID" value="DCAR_001472"/>
</dbReference>
<dbReference type="AlphaFoldDB" id="A0A162AGM6"/>
<name>A0A162AGM6_DAUCS</name>
<dbReference type="PANTHER" id="PTHR37210">
    <property type="entry name" value="EXPRESSED PROTEIN"/>
    <property type="match status" value="1"/>
</dbReference>
<evidence type="ECO:0000313" key="2">
    <source>
        <dbReference type="Proteomes" id="UP000077755"/>
    </source>
</evidence>
<sequence>MVGGVLSSCCMSMKPPPSPSSPSSLRRSTQVTSWPGKEGSWRRHLVIGMACIIMSLENGEIISLRQQHSRVANGAELAVESKKGSAQWSHQRRCEPWRLNSLETIVPENLPRPSAHRTWEKVNHSKHKDTASAPSLTLLTNIDKCFTM</sequence>
<proteinExistence type="predicted"/>
<dbReference type="OMA" id="KWEDIGF"/>
<dbReference type="PANTHER" id="PTHR37210:SF2">
    <property type="entry name" value="PROTEIN CHLOROPLAST VESICULATION"/>
    <property type="match status" value="1"/>
</dbReference>
<organism evidence="1 2">
    <name type="scientific">Daucus carota subsp. sativus</name>
    <name type="common">Carrot</name>
    <dbReference type="NCBI Taxonomy" id="79200"/>
    <lineage>
        <taxon>Eukaryota</taxon>
        <taxon>Viridiplantae</taxon>
        <taxon>Streptophyta</taxon>
        <taxon>Embryophyta</taxon>
        <taxon>Tracheophyta</taxon>
        <taxon>Spermatophyta</taxon>
        <taxon>Magnoliopsida</taxon>
        <taxon>eudicotyledons</taxon>
        <taxon>Gunneridae</taxon>
        <taxon>Pentapetalae</taxon>
        <taxon>asterids</taxon>
        <taxon>campanulids</taxon>
        <taxon>Apiales</taxon>
        <taxon>Apiaceae</taxon>
        <taxon>Apioideae</taxon>
        <taxon>Scandiceae</taxon>
        <taxon>Daucinae</taxon>
        <taxon>Daucus</taxon>
        <taxon>Daucus sect. Daucus</taxon>
    </lineage>
</organism>
<reference evidence="1" key="1">
    <citation type="journal article" date="2016" name="Nat. Genet.">
        <title>A high-quality carrot genome assembly provides new insights into carotenoid accumulation and asterid genome evolution.</title>
        <authorList>
            <person name="Iorizzo M."/>
            <person name="Ellison S."/>
            <person name="Senalik D."/>
            <person name="Zeng P."/>
            <person name="Satapoomin P."/>
            <person name="Huang J."/>
            <person name="Bowman M."/>
            <person name="Iovene M."/>
            <person name="Sanseverino W."/>
            <person name="Cavagnaro P."/>
            <person name="Yildiz M."/>
            <person name="Macko-Podgorni A."/>
            <person name="Moranska E."/>
            <person name="Grzebelus E."/>
            <person name="Grzebelus D."/>
            <person name="Ashrafi H."/>
            <person name="Zheng Z."/>
            <person name="Cheng S."/>
            <person name="Spooner D."/>
            <person name="Van Deynze A."/>
            <person name="Simon P."/>
        </authorList>
    </citation>
    <scope>NUCLEOTIDE SEQUENCE</scope>
    <source>
        <tissue evidence="1">Leaf</tissue>
    </source>
</reference>
<dbReference type="EMBL" id="CP093343">
    <property type="protein sequence ID" value="WOG82258.1"/>
    <property type="molecule type" value="Genomic_DNA"/>
</dbReference>
<accession>A0A162AGM6</accession>
<evidence type="ECO:0000313" key="1">
    <source>
        <dbReference type="EMBL" id="WOG82258.1"/>
    </source>
</evidence>
<keyword evidence="2" id="KW-1185">Reference proteome</keyword>
<protein>
    <submittedName>
        <fullName evidence="1">Uncharacterized protein</fullName>
    </submittedName>
</protein>
<gene>
    <name evidence="1" type="ORF">DCAR_0101421</name>
</gene>